<evidence type="ECO:0000313" key="2">
    <source>
        <dbReference type="EMBL" id="CAB4371455.1"/>
    </source>
</evidence>
<gene>
    <name evidence="3" type="ORF">UFOPK1762_00832</name>
    <name evidence="4" type="ORF">UFOPK1906_00890</name>
    <name evidence="5" type="ORF">UFOPK2624_01183</name>
    <name evidence="6" type="ORF">UFOPK2969_00977</name>
    <name evidence="1" type="ORF">UFOPK3331_02180</name>
    <name evidence="7" type="ORF">UFOPK3927_00871</name>
    <name evidence="2" type="ORF">UFOPK4201_00839</name>
    <name evidence="8" type="ORF">UFOPK4371_00929</name>
</gene>
<accession>A0A6J6X6P6</accession>
<dbReference type="Pfam" id="PF10094">
    <property type="entry name" value="DUF2332"/>
    <property type="match status" value="1"/>
</dbReference>
<evidence type="ECO:0000313" key="1">
    <source>
        <dbReference type="EMBL" id="CAB4347292.1"/>
    </source>
</evidence>
<evidence type="ECO:0000313" key="6">
    <source>
        <dbReference type="EMBL" id="CAB4792901.1"/>
    </source>
</evidence>
<evidence type="ECO:0000313" key="4">
    <source>
        <dbReference type="EMBL" id="CAB4622446.1"/>
    </source>
</evidence>
<dbReference type="EMBL" id="CAFBOK010000087">
    <property type="protein sequence ID" value="CAB4983695.1"/>
    <property type="molecule type" value="Genomic_DNA"/>
</dbReference>
<evidence type="ECO:0000313" key="8">
    <source>
        <dbReference type="EMBL" id="CAB5077078.1"/>
    </source>
</evidence>
<evidence type="ECO:0000313" key="7">
    <source>
        <dbReference type="EMBL" id="CAB4983695.1"/>
    </source>
</evidence>
<evidence type="ECO:0000313" key="5">
    <source>
        <dbReference type="EMBL" id="CAB4712300.1"/>
    </source>
</evidence>
<sequence length="373" mass="41023">MSERDAIEELSDLFVFLADNDFAGYSPLYEQIARAVATDRELLGFIAAAANPNARRGRVPVLFFAATHDRVLASPDRAIAAIYRGESHVDPMPLLRELIERDGSAVIDNMRTRSVQTNEVGRSAILSLAFGRSQRNVTTQTALFEIGPSAGLNLYLDRFHIDFTRNGNMVAGIGPDDANVRLECELRGPVTPAIPTEISTPNSRRGLDVNPIDVMNDSECRWLQACLWPGIPDRPERLAAAIDVARMSPPQLLAGDAVTDLHSALTSIEPTDHLIVFSTWALAYIDTNGRDAVIKTIDSVGAERDLDIVTFEEPRFTPWVSNFDPSVFGLYEGEGTPTLLGLRSWRGGICTTTALAVAHPHGRWIHWLEENHG</sequence>
<proteinExistence type="predicted"/>
<dbReference type="EMBL" id="CAEZVC010000046">
    <property type="protein sequence ID" value="CAB4622446.1"/>
    <property type="molecule type" value="Genomic_DNA"/>
</dbReference>
<dbReference type="EMBL" id="CAEZXY010000055">
    <property type="protein sequence ID" value="CAB4712300.1"/>
    <property type="molecule type" value="Genomic_DNA"/>
</dbReference>
<dbReference type="InterPro" id="IPR011200">
    <property type="entry name" value="UCP012608"/>
</dbReference>
<evidence type="ECO:0000313" key="3">
    <source>
        <dbReference type="EMBL" id="CAB4583783.1"/>
    </source>
</evidence>
<dbReference type="EMBL" id="CAEZTY010000024">
    <property type="protein sequence ID" value="CAB4583783.1"/>
    <property type="molecule type" value="Genomic_DNA"/>
</dbReference>
<dbReference type="EMBL" id="CAESAL010000163">
    <property type="protein sequence ID" value="CAB4347292.1"/>
    <property type="molecule type" value="Genomic_DNA"/>
</dbReference>
<organism evidence="6">
    <name type="scientific">freshwater metagenome</name>
    <dbReference type="NCBI Taxonomy" id="449393"/>
    <lineage>
        <taxon>unclassified sequences</taxon>
        <taxon>metagenomes</taxon>
        <taxon>ecological metagenomes</taxon>
    </lineage>
</organism>
<protein>
    <submittedName>
        <fullName evidence="6">Unannotated protein</fullName>
    </submittedName>
</protein>
<name>A0A6J6X6P6_9ZZZZ</name>
<dbReference type="EMBL" id="CAFAAD010000064">
    <property type="protein sequence ID" value="CAB4792901.1"/>
    <property type="molecule type" value="Genomic_DNA"/>
</dbReference>
<reference evidence="6" key="1">
    <citation type="submission" date="2020-05" db="EMBL/GenBank/DDBJ databases">
        <authorList>
            <person name="Chiriac C."/>
            <person name="Salcher M."/>
            <person name="Ghai R."/>
            <person name="Kavagutti S V."/>
        </authorList>
    </citation>
    <scope>NUCLEOTIDE SEQUENCE</scope>
</reference>
<dbReference type="AlphaFoldDB" id="A0A6J6X6P6"/>
<dbReference type="EMBL" id="CAFBRD010000044">
    <property type="protein sequence ID" value="CAB5077078.1"/>
    <property type="molecule type" value="Genomic_DNA"/>
</dbReference>
<dbReference type="EMBL" id="CAEUNJ010000030">
    <property type="protein sequence ID" value="CAB4371455.1"/>
    <property type="molecule type" value="Genomic_DNA"/>
</dbReference>